<dbReference type="AlphaFoldDB" id="A0AA88IFP8"/>
<feature type="compositionally biased region" description="Low complexity" evidence="1">
    <location>
        <begin position="1"/>
        <end position="11"/>
    </location>
</feature>
<evidence type="ECO:0000313" key="2">
    <source>
        <dbReference type="EMBL" id="KAK2811390.1"/>
    </source>
</evidence>
<organism evidence="2 3">
    <name type="scientific">Channa striata</name>
    <name type="common">Snakehead murrel</name>
    <name type="synonym">Ophicephalus striatus</name>
    <dbReference type="NCBI Taxonomy" id="64152"/>
    <lineage>
        <taxon>Eukaryota</taxon>
        <taxon>Metazoa</taxon>
        <taxon>Chordata</taxon>
        <taxon>Craniata</taxon>
        <taxon>Vertebrata</taxon>
        <taxon>Euteleostomi</taxon>
        <taxon>Actinopterygii</taxon>
        <taxon>Neopterygii</taxon>
        <taxon>Teleostei</taxon>
        <taxon>Neoteleostei</taxon>
        <taxon>Acanthomorphata</taxon>
        <taxon>Anabantaria</taxon>
        <taxon>Anabantiformes</taxon>
        <taxon>Channoidei</taxon>
        <taxon>Channidae</taxon>
        <taxon>Channa</taxon>
    </lineage>
</organism>
<feature type="region of interest" description="Disordered" evidence="1">
    <location>
        <begin position="51"/>
        <end position="182"/>
    </location>
</feature>
<keyword evidence="3" id="KW-1185">Reference proteome</keyword>
<reference evidence="2" key="1">
    <citation type="submission" date="2023-07" db="EMBL/GenBank/DDBJ databases">
        <title>Chromosome-level Genome Assembly of Striped Snakehead (Channa striata).</title>
        <authorList>
            <person name="Liu H."/>
        </authorList>
    </citation>
    <scope>NUCLEOTIDE SEQUENCE</scope>
    <source>
        <strain evidence="2">Gz</strain>
        <tissue evidence="2">Muscle</tissue>
    </source>
</reference>
<feature type="compositionally biased region" description="Basic residues" evidence="1">
    <location>
        <begin position="118"/>
        <end position="127"/>
    </location>
</feature>
<evidence type="ECO:0000313" key="3">
    <source>
        <dbReference type="Proteomes" id="UP001187415"/>
    </source>
</evidence>
<name>A0AA88IFP8_CHASR</name>
<dbReference type="Proteomes" id="UP001187415">
    <property type="component" value="Unassembled WGS sequence"/>
</dbReference>
<feature type="compositionally biased region" description="Basic and acidic residues" evidence="1">
    <location>
        <begin position="73"/>
        <end position="83"/>
    </location>
</feature>
<proteinExistence type="predicted"/>
<feature type="compositionally biased region" description="Basic residues" evidence="1">
    <location>
        <begin position="141"/>
        <end position="150"/>
    </location>
</feature>
<dbReference type="EMBL" id="JAUPFM010000179">
    <property type="protein sequence ID" value="KAK2811390.1"/>
    <property type="molecule type" value="Genomic_DNA"/>
</dbReference>
<feature type="non-terminal residue" evidence="2">
    <location>
        <position position="1"/>
    </location>
</feature>
<accession>A0AA88IFP8</accession>
<sequence>AAIASPAADFDAASKRPTLAPTPSPGVRSRRSRDLASLCLLLGRALEEADCPRLGVRGEIPAKPRTASACYPARHERGLDASPRRARSPTPSMGAVEADTTPRVRRRSRNHGSSGLLSRRRPPRGRRAPTPESATGQPQPKKGRMKSRRRRDFDAFLDGGRRRPVTPGNRPGRCFGTASPGWSPERLPRHRFWYRVKNGEKFDLP</sequence>
<comment type="caution">
    <text evidence="2">The sequence shown here is derived from an EMBL/GenBank/DDBJ whole genome shotgun (WGS) entry which is preliminary data.</text>
</comment>
<gene>
    <name evidence="2" type="ORF">Q5P01_000220</name>
</gene>
<evidence type="ECO:0000256" key="1">
    <source>
        <dbReference type="SAM" id="MobiDB-lite"/>
    </source>
</evidence>
<protein>
    <submittedName>
        <fullName evidence="2">Uncharacterized protein</fullName>
    </submittedName>
</protein>
<feature type="region of interest" description="Disordered" evidence="1">
    <location>
        <begin position="1"/>
        <end position="33"/>
    </location>
</feature>